<reference evidence="2" key="1">
    <citation type="submission" date="2022-01" db="EMBL/GenBank/DDBJ databases">
        <authorList>
            <person name="King R."/>
        </authorList>
    </citation>
    <scope>NUCLEOTIDE SEQUENCE</scope>
</reference>
<organism evidence="2 3">
    <name type="scientific">Phyllotreta striolata</name>
    <name type="common">Striped flea beetle</name>
    <name type="synonym">Crioceris striolata</name>
    <dbReference type="NCBI Taxonomy" id="444603"/>
    <lineage>
        <taxon>Eukaryota</taxon>
        <taxon>Metazoa</taxon>
        <taxon>Ecdysozoa</taxon>
        <taxon>Arthropoda</taxon>
        <taxon>Hexapoda</taxon>
        <taxon>Insecta</taxon>
        <taxon>Pterygota</taxon>
        <taxon>Neoptera</taxon>
        <taxon>Endopterygota</taxon>
        <taxon>Coleoptera</taxon>
        <taxon>Polyphaga</taxon>
        <taxon>Cucujiformia</taxon>
        <taxon>Chrysomeloidea</taxon>
        <taxon>Chrysomelidae</taxon>
        <taxon>Galerucinae</taxon>
        <taxon>Alticini</taxon>
        <taxon>Phyllotreta</taxon>
    </lineage>
</organism>
<evidence type="ECO:0000313" key="2">
    <source>
        <dbReference type="EMBL" id="CAG9854146.1"/>
    </source>
</evidence>
<feature type="chain" id="PRO_5040240691" evidence="1">
    <location>
        <begin position="21"/>
        <end position="203"/>
    </location>
</feature>
<dbReference type="EMBL" id="OU900094">
    <property type="protein sequence ID" value="CAG9854146.1"/>
    <property type="molecule type" value="Genomic_DNA"/>
</dbReference>
<feature type="signal peptide" evidence="1">
    <location>
        <begin position="1"/>
        <end position="20"/>
    </location>
</feature>
<gene>
    <name evidence="2" type="ORF">PHYEVI_LOCUS611</name>
</gene>
<name>A0A9N9TDG7_PHYSR</name>
<accession>A0A9N9TDG7</accession>
<dbReference type="Proteomes" id="UP001153712">
    <property type="component" value="Chromosome 1"/>
</dbReference>
<proteinExistence type="predicted"/>
<sequence length="203" mass="22784">MKQILLCSFLIAVWAIQSHCRVLDNPNSDISQSDSSLLSKLKNKSNHLIEKVYYKGDKAVKSIERGYQETKCRLHQIATVAIDGDSYNHEPCRNGHVGNPSPLSPMGAGYNEIKCRVQGMASVAVKGYYDEHDPCFEHEDYKKQNHAGENHGGHQIGQQIVKNLVLNIITAQDQAHETNVVQGGQIRMALGHIWQTNCHRDLR</sequence>
<evidence type="ECO:0000313" key="3">
    <source>
        <dbReference type="Proteomes" id="UP001153712"/>
    </source>
</evidence>
<protein>
    <submittedName>
        <fullName evidence="2">Uncharacterized protein</fullName>
    </submittedName>
</protein>
<keyword evidence="3" id="KW-1185">Reference proteome</keyword>
<keyword evidence="1" id="KW-0732">Signal</keyword>
<dbReference type="AlphaFoldDB" id="A0A9N9TDG7"/>
<evidence type="ECO:0000256" key="1">
    <source>
        <dbReference type="SAM" id="SignalP"/>
    </source>
</evidence>